<evidence type="ECO:0000313" key="3">
    <source>
        <dbReference type="Proteomes" id="UP000000768"/>
    </source>
</evidence>
<sequence>MLLKENCKRQGHSEVLLATTMERCQQRKIQRLSIHVDLMRTTMVALYRMVGFQIDSTIEGYYAPHKDACRMYFDQWSTPVITTMDIAQDNSVQMLPYQFLLQVQDNSAKRLKY</sequence>
<dbReference type="OMA" id="IREPAMC"/>
<dbReference type="EMBL" id="CM000764">
    <property type="protein sequence ID" value="OQU82970.1"/>
    <property type="molecule type" value="Genomic_DNA"/>
</dbReference>
<reference evidence="3" key="3">
    <citation type="journal article" date="2018" name="Plant J.">
        <title>The Sorghum bicolor reference genome: improved assembly, gene annotations, a transcriptome atlas, and signatures of genome organization.</title>
        <authorList>
            <person name="McCormick R.F."/>
            <person name="Truong S.K."/>
            <person name="Sreedasyam A."/>
            <person name="Jenkins J."/>
            <person name="Shu S."/>
            <person name="Sims D."/>
            <person name="Kennedy M."/>
            <person name="Amirebrahimi M."/>
            <person name="Weers B.D."/>
            <person name="McKinley B."/>
            <person name="Mattison A."/>
            <person name="Morishige D.T."/>
            <person name="Grimwood J."/>
            <person name="Schmutz J."/>
            <person name="Mullet J.E."/>
        </authorList>
    </citation>
    <scope>NUCLEOTIDE SEQUENCE [LARGE SCALE GENOMIC DNA]</scope>
    <source>
        <strain evidence="3">cv. BTx623</strain>
    </source>
</reference>
<gene>
    <name evidence="2" type="ORF">SORBI_3005G055150</name>
</gene>
<dbReference type="PANTHER" id="PTHR47542:SF2">
    <property type="entry name" value="ACYL-COA N-ACYLTRANSFERASES (NAT) SUPERFAMILY PROTEIN"/>
    <property type="match status" value="1"/>
</dbReference>
<organism evidence="2 3">
    <name type="scientific">Sorghum bicolor</name>
    <name type="common">Sorghum</name>
    <name type="synonym">Sorghum vulgare</name>
    <dbReference type="NCBI Taxonomy" id="4558"/>
    <lineage>
        <taxon>Eukaryota</taxon>
        <taxon>Viridiplantae</taxon>
        <taxon>Streptophyta</taxon>
        <taxon>Embryophyta</taxon>
        <taxon>Tracheophyta</taxon>
        <taxon>Spermatophyta</taxon>
        <taxon>Magnoliopsida</taxon>
        <taxon>Liliopsida</taxon>
        <taxon>Poales</taxon>
        <taxon>Poaceae</taxon>
        <taxon>PACMAD clade</taxon>
        <taxon>Panicoideae</taxon>
        <taxon>Andropogonodae</taxon>
        <taxon>Andropogoneae</taxon>
        <taxon>Sorghinae</taxon>
        <taxon>Sorghum</taxon>
    </lineage>
</organism>
<dbReference type="SUPFAM" id="SSF55729">
    <property type="entry name" value="Acyl-CoA N-acyltransferases (Nat)"/>
    <property type="match status" value="1"/>
</dbReference>
<dbReference type="AlphaFoldDB" id="A0A1Z5RHF0"/>
<name>A0A1Z5RHF0_SORBI</name>
<dbReference type="PANTHER" id="PTHR47542">
    <property type="entry name" value="ACYL-COA N-ACYLTRANSFERASES (NAT) SUPERFAMILY PROTEIN"/>
    <property type="match status" value="1"/>
</dbReference>
<dbReference type="Gene3D" id="3.40.630.30">
    <property type="match status" value="1"/>
</dbReference>
<keyword evidence="3" id="KW-1185">Reference proteome</keyword>
<dbReference type="EMBL" id="CM000764">
    <property type="protein sequence ID" value="OQU82971.1"/>
    <property type="molecule type" value="Genomic_DNA"/>
</dbReference>
<proteinExistence type="predicted"/>
<evidence type="ECO:0000313" key="2">
    <source>
        <dbReference type="EMBL" id="OQU82971.1"/>
    </source>
</evidence>
<dbReference type="Gramene" id="OQU82970">
    <property type="protein sequence ID" value="OQU82970"/>
    <property type="gene ID" value="SORBI_3005G055150"/>
</dbReference>
<protein>
    <recommendedName>
        <fullName evidence="1">N-acetyltransferase domain-containing protein</fullName>
    </recommendedName>
</protein>
<dbReference type="Proteomes" id="UP000000768">
    <property type="component" value="Chromosome 5"/>
</dbReference>
<dbReference type="InParanoid" id="A0A1Z5RHF0"/>
<accession>A0A1Z5RHF0</accession>
<evidence type="ECO:0000259" key="1">
    <source>
        <dbReference type="PROSITE" id="PS51186"/>
    </source>
</evidence>
<dbReference type="ExpressionAtlas" id="A0A1Z5RHF0">
    <property type="expression patterns" value="baseline and differential"/>
</dbReference>
<dbReference type="PROSITE" id="PS51186">
    <property type="entry name" value="GNAT"/>
    <property type="match status" value="1"/>
</dbReference>
<dbReference type="STRING" id="4558.A0A1Z5RHF0"/>
<feature type="domain" description="N-acetyltransferase" evidence="1">
    <location>
        <begin position="1"/>
        <end position="76"/>
    </location>
</feature>
<dbReference type="GO" id="GO:0016747">
    <property type="term" value="F:acyltransferase activity, transferring groups other than amino-acyl groups"/>
    <property type="evidence" value="ECO:0007669"/>
    <property type="project" value="InterPro"/>
</dbReference>
<dbReference type="InterPro" id="IPR000182">
    <property type="entry name" value="GNAT_dom"/>
</dbReference>
<reference evidence="2 3" key="1">
    <citation type="journal article" date="2009" name="Nature">
        <title>The Sorghum bicolor genome and the diversification of grasses.</title>
        <authorList>
            <person name="Paterson A.H."/>
            <person name="Bowers J.E."/>
            <person name="Bruggmann R."/>
            <person name="Dubchak I."/>
            <person name="Grimwood J."/>
            <person name="Gundlach H."/>
            <person name="Haberer G."/>
            <person name="Hellsten U."/>
            <person name="Mitros T."/>
            <person name="Poliakov A."/>
            <person name="Schmutz J."/>
            <person name="Spannagl M."/>
            <person name="Tang H."/>
            <person name="Wang X."/>
            <person name="Wicker T."/>
            <person name="Bharti A.K."/>
            <person name="Chapman J."/>
            <person name="Feltus F.A."/>
            <person name="Gowik U."/>
            <person name="Grigoriev I.V."/>
            <person name="Lyons E."/>
            <person name="Maher C.A."/>
            <person name="Martis M."/>
            <person name="Narechania A."/>
            <person name="Otillar R.P."/>
            <person name="Penning B.W."/>
            <person name="Salamov A.A."/>
            <person name="Wang Y."/>
            <person name="Zhang L."/>
            <person name="Carpita N.C."/>
            <person name="Freeling M."/>
            <person name="Gingle A.R."/>
            <person name="Hash C.T."/>
            <person name="Keller B."/>
            <person name="Klein P."/>
            <person name="Kresovich S."/>
            <person name="McCann M.C."/>
            <person name="Ming R."/>
            <person name="Peterson D.G."/>
            <person name="Mehboob-ur-Rahman"/>
            <person name="Ware D."/>
            <person name="Westhoff P."/>
            <person name="Mayer K.F."/>
            <person name="Messing J."/>
            <person name="Rokhsar D.S."/>
        </authorList>
    </citation>
    <scope>NUCLEOTIDE SEQUENCE [LARGE SCALE GENOMIC DNA]</scope>
    <source>
        <strain evidence="3">cv. BTx623</strain>
    </source>
</reference>
<dbReference type="Gramene" id="OQU82971">
    <property type="protein sequence ID" value="OQU82971"/>
    <property type="gene ID" value="SORBI_3005G055150"/>
</dbReference>
<dbReference type="InterPro" id="IPR016181">
    <property type="entry name" value="Acyl_CoA_acyltransferase"/>
</dbReference>
<dbReference type="eggNOG" id="KOG3139">
    <property type="taxonomic scope" value="Eukaryota"/>
</dbReference>
<reference evidence="2" key="2">
    <citation type="submission" date="2017-02" db="EMBL/GenBank/DDBJ databases">
        <title>WGS assembly of Sorghum bicolor.</title>
        <authorList>
            <person name="Paterson A."/>
            <person name="Mullet J."/>
            <person name="Bowers J."/>
            <person name="Bruggmann R."/>
            <person name="Dubchak I."/>
            <person name="Grimwood J."/>
            <person name="Gundlach H."/>
            <person name="Haberer G."/>
            <person name="Hellsten U."/>
            <person name="Mitros T."/>
            <person name="Poliakov A."/>
            <person name="Schmutz J."/>
            <person name="Spannagl M."/>
            <person name="Tang H."/>
            <person name="Wang X."/>
            <person name="Wicker T."/>
            <person name="Bharti A."/>
            <person name="Chapman J."/>
            <person name="Feltus F."/>
            <person name="Gowik U."/>
            <person name="Grigoriev I."/>
            <person name="Lyons E."/>
            <person name="Maher C."/>
            <person name="Martis M."/>
            <person name="Narechania A."/>
            <person name="Otillar R."/>
            <person name="Penning B."/>
            <person name="Salamov A."/>
            <person name="Wang Y."/>
            <person name="Zhang L."/>
            <person name="Carpita N."/>
            <person name="Freeling M."/>
            <person name="Gingle A."/>
            <person name="Hash C."/>
            <person name="Keller B."/>
            <person name="Klein P."/>
            <person name="Kresovich S."/>
            <person name="Mccann M."/>
            <person name="Ming R."/>
            <person name="Peterson D."/>
            <person name="Rahman M."/>
            <person name="Ware D."/>
            <person name="Westhoff P."/>
            <person name="Mayer K."/>
            <person name="Messing J."/>
            <person name="Sims D."/>
            <person name="Jenkins J."/>
            <person name="Shu S."/>
            <person name="Rokhsar D."/>
        </authorList>
    </citation>
    <scope>NUCLEOTIDE SEQUENCE</scope>
</reference>